<protein>
    <submittedName>
        <fullName evidence="2">Uncharacterized protein</fullName>
    </submittedName>
</protein>
<evidence type="ECO:0000313" key="2">
    <source>
        <dbReference type="EMBL" id="MFC5148478.1"/>
    </source>
</evidence>
<comment type="caution">
    <text evidence="2">The sequence shown here is derived from an EMBL/GenBank/DDBJ whole genome shotgun (WGS) entry which is preliminary data.</text>
</comment>
<reference evidence="3" key="1">
    <citation type="journal article" date="2019" name="Int. J. Syst. Evol. Microbiol.">
        <title>The Global Catalogue of Microorganisms (GCM) 10K type strain sequencing project: providing services to taxonomists for standard genome sequencing and annotation.</title>
        <authorList>
            <consortium name="The Broad Institute Genomics Platform"/>
            <consortium name="The Broad Institute Genome Sequencing Center for Infectious Disease"/>
            <person name="Wu L."/>
            <person name="Ma J."/>
        </authorList>
    </citation>
    <scope>NUCLEOTIDE SEQUENCE [LARGE SCALE GENOMIC DNA]</scope>
    <source>
        <strain evidence="3">CGMCC 4.1641</strain>
    </source>
</reference>
<evidence type="ECO:0000313" key="3">
    <source>
        <dbReference type="Proteomes" id="UP001596222"/>
    </source>
</evidence>
<gene>
    <name evidence="2" type="ORF">ACFPP6_27815</name>
</gene>
<dbReference type="EMBL" id="JBHSKJ010000019">
    <property type="protein sequence ID" value="MFC5148478.1"/>
    <property type="molecule type" value="Genomic_DNA"/>
</dbReference>
<organism evidence="2 3">
    <name type="scientific">Streptomyces aureoversilis</name>
    <dbReference type="NCBI Taxonomy" id="67277"/>
    <lineage>
        <taxon>Bacteria</taxon>
        <taxon>Bacillati</taxon>
        <taxon>Actinomycetota</taxon>
        <taxon>Actinomycetes</taxon>
        <taxon>Kitasatosporales</taxon>
        <taxon>Streptomycetaceae</taxon>
        <taxon>Streptomyces</taxon>
    </lineage>
</organism>
<dbReference type="Proteomes" id="UP001596222">
    <property type="component" value="Unassembled WGS sequence"/>
</dbReference>
<feature type="compositionally biased region" description="Basic residues" evidence="1">
    <location>
        <begin position="159"/>
        <end position="174"/>
    </location>
</feature>
<feature type="region of interest" description="Disordered" evidence="1">
    <location>
        <begin position="137"/>
        <end position="174"/>
    </location>
</feature>
<keyword evidence="3" id="KW-1185">Reference proteome</keyword>
<evidence type="ECO:0000256" key="1">
    <source>
        <dbReference type="SAM" id="MobiDB-lite"/>
    </source>
</evidence>
<accession>A0ABW0A466</accession>
<proteinExistence type="predicted"/>
<name>A0ABW0A466_9ACTN</name>
<dbReference type="RefSeq" id="WP_382047881.1">
    <property type="nucleotide sequence ID" value="NZ_JBHSKJ010000019.1"/>
</dbReference>
<sequence>MPGPALHRRGAGHPAHAGRTADLYAGPAAAAGTALALAATPALPPKARAAGAPAVVAAGACGAHDDFVGAGDPRRGFRAHLGALRRGEVTSGAEALRGRAAAVKERPFGKVLAAVGIAGSAHLADLLDVRPGRAAGAVPVLSAPGPARPDGRAGPRPARWPRRARPARWPRRPG</sequence>